<keyword evidence="8" id="KW-1185">Reference proteome</keyword>
<evidence type="ECO:0000259" key="6">
    <source>
        <dbReference type="Pfam" id="PF13193"/>
    </source>
</evidence>
<dbReference type="InterPro" id="IPR045851">
    <property type="entry name" value="AMP-bd_C_sf"/>
</dbReference>
<dbReference type="Proteomes" id="UP001500604">
    <property type="component" value="Unassembled WGS sequence"/>
</dbReference>
<dbReference type="InterPro" id="IPR050237">
    <property type="entry name" value="ATP-dep_AMP-bd_enzyme"/>
</dbReference>
<evidence type="ECO:0000259" key="5">
    <source>
        <dbReference type="Pfam" id="PF00501"/>
    </source>
</evidence>
<dbReference type="PANTHER" id="PTHR43767">
    <property type="entry name" value="LONG-CHAIN-FATTY-ACID--COA LIGASE"/>
    <property type="match status" value="1"/>
</dbReference>
<dbReference type="Pfam" id="PF13193">
    <property type="entry name" value="AMP-binding_C"/>
    <property type="match status" value="1"/>
</dbReference>
<feature type="domain" description="AMP-dependent synthetase/ligase" evidence="5">
    <location>
        <begin position="9"/>
        <end position="341"/>
    </location>
</feature>
<dbReference type="EMBL" id="BAABFL010000472">
    <property type="protein sequence ID" value="GAA4652243.1"/>
    <property type="molecule type" value="Genomic_DNA"/>
</dbReference>
<accession>A0ABP8V7L8</accession>
<evidence type="ECO:0000313" key="7">
    <source>
        <dbReference type="EMBL" id="GAA4652243.1"/>
    </source>
</evidence>
<protein>
    <submittedName>
        <fullName evidence="7">2-succinylbenzoate--CoA ligase</fullName>
    </submittedName>
</protein>
<keyword evidence="1" id="KW-0474">Menaquinone biosynthesis</keyword>
<dbReference type="InterPro" id="IPR020845">
    <property type="entry name" value="AMP-binding_CS"/>
</dbReference>
<keyword evidence="4" id="KW-0067">ATP-binding</keyword>
<dbReference type="Pfam" id="PF00501">
    <property type="entry name" value="AMP-binding"/>
    <property type="match status" value="1"/>
</dbReference>
<dbReference type="Gene3D" id="3.40.50.12780">
    <property type="entry name" value="N-terminal domain of ligase-like"/>
    <property type="match status" value="1"/>
</dbReference>
<evidence type="ECO:0000313" key="8">
    <source>
        <dbReference type="Proteomes" id="UP001500604"/>
    </source>
</evidence>
<dbReference type="InterPro" id="IPR010192">
    <property type="entry name" value="MenE"/>
</dbReference>
<proteinExistence type="predicted"/>
<dbReference type="PROSITE" id="PS00455">
    <property type="entry name" value="AMP_BINDING"/>
    <property type="match status" value="1"/>
</dbReference>
<evidence type="ECO:0000256" key="3">
    <source>
        <dbReference type="ARBA" id="ARBA00022741"/>
    </source>
</evidence>
<dbReference type="InterPro" id="IPR000873">
    <property type="entry name" value="AMP-dep_synth/lig_dom"/>
</dbReference>
<dbReference type="SUPFAM" id="SSF56801">
    <property type="entry name" value="Acetyl-CoA synthetase-like"/>
    <property type="match status" value="1"/>
</dbReference>
<sequence length="483" mass="52899">MALHRCPLRHQAILSPDAVAVWFEKSRITFSELDYQVVDIQRQLITAGLQTGSHLAVVSGNSLTMLRLLLACLRSGIVFCPLNPRFPAAQLEEFIKLMDCDAFYVEEREALQGLSVSGVVRITLLDSSAITPNHSPAGMQEIGLDAEGLCDLILTSGSSGKAKAAGHCYRNHYYSAVGSQAQIPLDGHDAWLLSLPLFHVGGYAIVIRCLLAGAAIVLAPDMVAGQALSHFPVTHLSLVNTQLYRLLQTDQVSLQDTSVKVILMGGGYVSSDLVADVNTQGVRILTSYGLTESSSQVCTGTPFFLDDQRLTSGQSLPYRQVRISQQGEIQVRGEVLFKGYYQCGGQCDLPLDEGWFATGDLGFFTDDGQLVVTGRRDSMFISGGENIQPEEIEKALLALPGVRQAIVVPVSDREFGQRPVAFVDSNIPDDNLNCLRSGLALRLVRFKMPEWIYPWPAEAINGGLKVNRRFFYALAESWHVHQQ</sequence>
<dbReference type="InterPro" id="IPR042099">
    <property type="entry name" value="ANL_N_sf"/>
</dbReference>
<gene>
    <name evidence="7" type="ORF">GCM10023116_45270</name>
</gene>
<keyword evidence="3" id="KW-0547">Nucleotide-binding</keyword>
<evidence type="ECO:0000256" key="4">
    <source>
        <dbReference type="ARBA" id="ARBA00022840"/>
    </source>
</evidence>
<evidence type="ECO:0000256" key="2">
    <source>
        <dbReference type="ARBA" id="ARBA00022598"/>
    </source>
</evidence>
<organism evidence="7 8">
    <name type="scientific">Kistimonas scapharcae</name>
    <dbReference type="NCBI Taxonomy" id="1036133"/>
    <lineage>
        <taxon>Bacteria</taxon>
        <taxon>Pseudomonadati</taxon>
        <taxon>Pseudomonadota</taxon>
        <taxon>Gammaproteobacteria</taxon>
        <taxon>Oceanospirillales</taxon>
        <taxon>Endozoicomonadaceae</taxon>
        <taxon>Kistimonas</taxon>
    </lineage>
</organism>
<dbReference type="GO" id="GO:0016874">
    <property type="term" value="F:ligase activity"/>
    <property type="evidence" value="ECO:0007669"/>
    <property type="project" value="UniProtKB-KW"/>
</dbReference>
<feature type="domain" description="AMP-binding enzyme C-terminal" evidence="6">
    <location>
        <begin position="391"/>
        <end position="424"/>
    </location>
</feature>
<dbReference type="PANTHER" id="PTHR43767:SF1">
    <property type="entry name" value="NONRIBOSOMAL PEPTIDE SYNTHASE PES1 (EUROFUNG)-RELATED"/>
    <property type="match status" value="1"/>
</dbReference>
<comment type="caution">
    <text evidence="7">The sequence shown here is derived from an EMBL/GenBank/DDBJ whole genome shotgun (WGS) entry which is preliminary data.</text>
</comment>
<evidence type="ECO:0000256" key="1">
    <source>
        <dbReference type="ARBA" id="ARBA00022428"/>
    </source>
</evidence>
<dbReference type="RefSeq" id="WP_345198764.1">
    <property type="nucleotide sequence ID" value="NZ_BAABFL010000472.1"/>
</dbReference>
<name>A0ABP8V7L8_9GAMM</name>
<keyword evidence="2 7" id="KW-0436">Ligase</keyword>
<dbReference type="CDD" id="cd17630">
    <property type="entry name" value="OSB_MenE-like"/>
    <property type="match status" value="1"/>
</dbReference>
<dbReference type="InterPro" id="IPR025110">
    <property type="entry name" value="AMP-bd_C"/>
</dbReference>
<dbReference type="NCBIfam" id="TIGR01923">
    <property type="entry name" value="menE"/>
    <property type="match status" value="1"/>
</dbReference>
<dbReference type="Gene3D" id="3.30.300.30">
    <property type="match status" value="1"/>
</dbReference>
<reference evidence="8" key="1">
    <citation type="journal article" date="2019" name="Int. J. Syst. Evol. Microbiol.">
        <title>The Global Catalogue of Microorganisms (GCM) 10K type strain sequencing project: providing services to taxonomists for standard genome sequencing and annotation.</title>
        <authorList>
            <consortium name="The Broad Institute Genomics Platform"/>
            <consortium name="The Broad Institute Genome Sequencing Center for Infectious Disease"/>
            <person name="Wu L."/>
            <person name="Ma J."/>
        </authorList>
    </citation>
    <scope>NUCLEOTIDE SEQUENCE [LARGE SCALE GENOMIC DNA]</scope>
    <source>
        <strain evidence="8">JCM 17805</strain>
    </source>
</reference>